<proteinExistence type="predicted"/>
<reference evidence="10 11" key="1">
    <citation type="submission" date="2022-01" db="EMBL/GenBank/DDBJ databases">
        <title>A high-quality chromosome-level genome assembly of rohu carp, Labeo rohita.</title>
        <authorList>
            <person name="Arick M.A. II"/>
            <person name="Hsu C.-Y."/>
            <person name="Magbanua Z."/>
            <person name="Pechanova O."/>
            <person name="Grover C."/>
            <person name="Miller E."/>
            <person name="Thrash A."/>
            <person name="Ezzel L."/>
            <person name="Alam S."/>
            <person name="Benzie J."/>
            <person name="Hamilton M."/>
            <person name="Karsi A."/>
            <person name="Lawrence M.L."/>
            <person name="Peterson D.G."/>
        </authorList>
    </citation>
    <scope>NUCLEOTIDE SEQUENCE [LARGE SCALE GENOMIC DNA]</scope>
    <source>
        <strain evidence="11">BAU-BD-2019</strain>
        <tissue evidence="10">Blood</tissue>
    </source>
</reference>
<keyword evidence="4" id="KW-0391">Immunity</keyword>
<keyword evidence="3 8" id="KW-0732">Signal</keyword>
<organism evidence="10 11">
    <name type="scientific">Labeo rohita</name>
    <name type="common">Indian major carp</name>
    <name type="synonym">Cyprinus rohita</name>
    <dbReference type="NCBI Taxonomy" id="84645"/>
    <lineage>
        <taxon>Eukaryota</taxon>
        <taxon>Metazoa</taxon>
        <taxon>Chordata</taxon>
        <taxon>Craniata</taxon>
        <taxon>Vertebrata</taxon>
        <taxon>Euteleostomi</taxon>
        <taxon>Actinopterygii</taxon>
        <taxon>Neopterygii</taxon>
        <taxon>Teleostei</taxon>
        <taxon>Ostariophysi</taxon>
        <taxon>Cypriniformes</taxon>
        <taxon>Cyprinidae</taxon>
        <taxon>Labeoninae</taxon>
        <taxon>Labeonini</taxon>
        <taxon>Labeo</taxon>
    </lineage>
</organism>
<keyword evidence="11" id="KW-1185">Reference proteome</keyword>
<evidence type="ECO:0000256" key="2">
    <source>
        <dbReference type="ARBA" id="ARBA00022475"/>
    </source>
</evidence>
<feature type="domain" description="Immunoglobulin" evidence="9">
    <location>
        <begin position="22"/>
        <end position="130"/>
    </location>
</feature>
<evidence type="ECO:0000259" key="9">
    <source>
        <dbReference type="SMART" id="SM00409"/>
    </source>
</evidence>
<keyword evidence="2" id="KW-1003">Cell membrane</keyword>
<keyword evidence="6" id="KW-1015">Disulfide bond</keyword>
<evidence type="ECO:0000256" key="6">
    <source>
        <dbReference type="ARBA" id="ARBA00023157"/>
    </source>
</evidence>
<evidence type="ECO:0000256" key="1">
    <source>
        <dbReference type="ARBA" id="ARBA00004236"/>
    </source>
</evidence>
<dbReference type="InterPro" id="IPR003599">
    <property type="entry name" value="Ig_sub"/>
</dbReference>
<keyword evidence="7" id="KW-0325">Glycoprotein</keyword>
<evidence type="ECO:0000256" key="3">
    <source>
        <dbReference type="ARBA" id="ARBA00022729"/>
    </source>
</evidence>
<evidence type="ECO:0000256" key="7">
    <source>
        <dbReference type="ARBA" id="ARBA00023180"/>
    </source>
</evidence>
<comment type="subcellular location">
    <subcellularLocation>
        <location evidence="1">Cell membrane</location>
    </subcellularLocation>
</comment>
<feature type="signal peptide" evidence="8">
    <location>
        <begin position="1"/>
        <end position="19"/>
    </location>
</feature>
<comment type="caution">
    <text evidence="10">The sequence shown here is derived from an EMBL/GenBank/DDBJ whole genome shotgun (WGS) entry which is preliminary data.</text>
</comment>
<evidence type="ECO:0000256" key="4">
    <source>
        <dbReference type="ARBA" id="ARBA00022859"/>
    </source>
</evidence>
<keyword evidence="5" id="KW-0472">Membrane</keyword>
<dbReference type="InterPro" id="IPR013106">
    <property type="entry name" value="Ig_V-set"/>
</dbReference>
<evidence type="ECO:0000256" key="5">
    <source>
        <dbReference type="ARBA" id="ARBA00023136"/>
    </source>
</evidence>
<protein>
    <submittedName>
        <fullName evidence="10">Ig heavy chain V-III region W3082</fullName>
    </submittedName>
</protein>
<evidence type="ECO:0000256" key="8">
    <source>
        <dbReference type="SAM" id="SignalP"/>
    </source>
</evidence>
<gene>
    <name evidence="10" type="ORF">H4Q32_031081</name>
</gene>
<dbReference type="PANTHER" id="PTHR19433">
    <property type="entry name" value="T-CELL RECEPTOR ALPHA CHAIN V REGION-RELATED"/>
    <property type="match status" value="1"/>
</dbReference>
<dbReference type="PANTHER" id="PTHR19433:SF111">
    <property type="entry name" value="T CELL RECEPTOR ALPHA VARIABLE 4"/>
    <property type="match status" value="1"/>
</dbReference>
<name>A0ABQ8L2Y9_LABRO</name>
<dbReference type="Proteomes" id="UP000830375">
    <property type="component" value="Unassembled WGS sequence"/>
</dbReference>
<feature type="chain" id="PRO_5046458690" evidence="8">
    <location>
        <begin position="20"/>
        <end position="231"/>
    </location>
</feature>
<dbReference type="SUPFAM" id="SSF48726">
    <property type="entry name" value="Immunoglobulin"/>
    <property type="match status" value="1"/>
</dbReference>
<dbReference type="SMART" id="SM00409">
    <property type="entry name" value="IG"/>
    <property type="match status" value="1"/>
</dbReference>
<dbReference type="EMBL" id="JACTAM010002496">
    <property type="protein sequence ID" value="KAI2644521.1"/>
    <property type="molecule type" value="Genomic_DNA"/>
</dbReference>
<dbReference type="InterPro" id="IPR036179">
    <property type="entry name" value="Ig-like_dom_sf"/>
</dbReference>
<sequence length="231" mass="25323">MSTFRLILLVSISTQYVMCAATVNVSVQQEQNVSLSCYLNSSSEMAWYRLSSEKITLLVSAARGNLQKKDFITYYNEDESHFRLEEDRRLDSITLAITGVRESDLGLYYCAVRIGAKAMRFGTAVRLTFADAEQQRSSAGVGCRTLLVCACVACGFCGSLCVCALCYGRGSSRVSCIRCAKEISNVKGDVVVFQTAQVQYSSLRFLRRSRAAAPAPANVTYATIAKAIRTS</sequence>
<accession>A0ABQ8L2Y9</accession>
<evidence type="ECO:0000313" key="10">
    <source>
        <dbReference type="EMBL" id="KAI2644521.1"/>
    </source>
</evidence>
<dbReference type="InterPro" id="IPR052051">
    <property type="entry name" value="TCR_complex_component"/>
</dbReference>
<dbReference type="Pfam" id="PF07686">
    <property type="entry name" value="V-set"/>
    <property type="match status" value="1"/>
</dbReference>
<dbReference type="InterPro" id="IPR013783">
    <property type="entry name" value="Ig-like_fold"/>
</dbReference>
<evidence type="ECO:0000313" key="11">
    <source>
        <dbReference type="Proteomes" id="UP000830375"/>
    </source>
</evidence>
<dbReference type="Gene3D" id="2.60.40.10">
    <property type="entry name" value="Immunoglobulins"/>
    <property type="match status" value="1"/>
</dbReference>